<dbReference type="CDD" id="cd04182">
    <property type="entry name" value="GT_2_like_f"/>
    <property type="match status" value="1"/>
</dbReference>
<protein>
    <submittedName>
        <fullName evidence="2">Nucleotidyltransferase family protein</fullName>
    </submittedName>
</protein>
<gene>
    <name evidence="2" type="ORF">ENP47_09595</name>
</gene>
<comment type="caution">
    <text evidence="2">The sequence shown here is derived from an EMBL/GenBank/DDBJ whole genome shotgun (WGS) entry which is preliminary data.</text>
</comment>
<reference evidence="2" key="1">
    <citation type="journal article" date="2020" name="mSystems">
        <title>Genome- and Community-Level Interaction Insights into Carbon Utilization and Element Cycling Functions of Hydrothermarchaeota in Hydrothermal Sediment.</title>
        <authorList>
            <person name="Zhou Z."/>
            <person name="Liu Y."/>
            <person name="Xu W."/>
            <person name="Pan J."/>
            <person name="Luo Z.H."/>
            <person name="Li M."/>
        </authorList>
    </citation>
    <scope>NUCLEOTIDE SEQUENCE [LARGE SCALE GENOMIC DNA]</scope>
    <source>
        <strain evidence="2">SpSt-222</strain>
    </source>
</reference>
<dbReference type="InterPro" id="IPR029044">
    <property type="entry name" value="Nucleotide-diphossugar_trans"/>
</dbReference>
<dbReference type="Gene3D" id="3.90.550.10">
    <property type="entry name" value="Spore Coat Polysaccharide Biosynthesis Protein SpsA, Chain A"/>
    <property type="match status" value="1"/>
</dbReference>
<dbReference type="GO" id="GO:0016779">
    <property type="term" value="F:nucleotidyltransferase activity"/>
    <property type="evidence" value="ECO:0007669"/>
    <property type="project" value="UniProtKB-ARBA"/>
</dbReference>
<evidence type="ECO:0000313" key="2">
    <source>
        <dbReference type="EMBL" id="HEF65835.1"/>
    </source>
</evidence>
<sequence>MARVAGIVLAAGFSRRLGQPKQLVNLCGKPALQYVLDAARQAPLEPLILVLSPQIAVAGSGLDTTGLSVVINERASEGQSTSIQAGLAALPPDVDAVVFLLGDQPFIDPSVINRLVTCFERTNAPIVRPRYVDGPGNPVLIARALFPELRALHGDVGARPVLAAHAQEIVECEIPELASPLDLDTPEDVERARRRCQERALHV</sequence>
<accession>A0A7C1FQT1</accession>
<organism evidence="2">
    <name type="scientific">Thermomicrobium roseum</name>
    <dbReference type="NCBI Taxonomy" id="500"/>
    <lineage>
        <taxon>Bacteria</taxon>
        <taxon>Pseudomonadati</taxon>
        <taxon>Thermomicrobiota</taxon>
        <taxon>Thermomicrobia</taxon>
        <taxon>Thermomicrobiales</taxon>
        <taxon>Thermomicrobiaceae</taxon>
        <taxon>Thermomicrobium</taxon>
    </lineage>
</organism>
<name>A0A7C1FQT1_THERO</name>
<dbReference type="EMBL" id="DSJL01000011">
    <property type="protein sequence ID" value="HEF65835.1"/>
    <property type="molecule type" value="Genomic_DNA"/>
</dbReference>
<feature type="domain" description="MobA-like NTP transferase" evidence="1">
    <location>
        <begin position="6"/>
        <end position="166"/>
    </location>
</feature>
<dbReference type="SUPFAM" id="SSF53448">
    <property type="entry name" value="Nucleotide-diphospho-sugar transferases"/>
    <property type="match status" value="1"/>
</dbReference>
<dbReference type="AlphaFoldDB" id="A0A7C1FQT1"/>
<proteinExistence type="predicted"/>
<evidence type="ECO:0000259" key="1">
    <source>
        <dbReference type="Pfam" id="PF12804"/>
    </source>
</evidence>
<dbReference type="PANTHER" id="PTHR43777:SF1">
    <property type="entry name" value="MOLYBDENUM COFACTOR CYTIDYLYLTRANSFERASE"/>
    <property type="match status" value="1"/>
</dbReference>
<dbReference type="PANTHER" id="PTHR43777">
    <property type="entry name" value="MOLYBDENUM COFACTOR CYTIDYLYLTRANSFERASE"/>
    <property type="match status" value="1"/>
</dbReference>
<keyword evidence="2" id="KW-0808">Transferase</keyword>
<dbReference type="InterPro" id="IPR025877">
    <property type="entry name" value="MobA-like_NTP_Trfase"/>
</dbReference>
<dbReference type="Pfam" id="PF12804">
    <property type="entry name" value="NTP_transf_3"/>
    <property type="match status" value="1"/>
</dbReference>